<dbReference type="PANTHER" id="PTHR43179">
    <property type="entry name" value="RHAMNOSYLTRANSFERASE WBBL"/>
    <property type="match status" value="1"/>
</dbReference>
<keyword evidence="3" id="KW-0328">Glycosyltransferase</keyword>
<gene>
    <name evidence="6" type="ORF">FMM08_09765</name>
</gene>
<evidence type="ECO:0000256" key="1">
    <source>
        <dbReference type="ARBA" id="ARBA00004776"/>
    </source>
</evidence>
<evidence type="ECO:0000313" key="7">
    <source>
        <dbReference type="Proteomes" id="UP000321234"/>
    </source>
</evidence>
<dbReference type="AlphaFoldDB" id="A0A5C8ZER4"/>
<evidence type="ECO:0000256" key="4">
    <source>
        <dbReference type="ARBA" id="ARBA00022679"/>
    </source>
</evidence>
<evidence type="ECO:0000313" key="6">
    <source>
        <dbReference type="EMBL" id="TXR56545.1"/>
    </source>
</evidence>
<reference evidence="6 7" key="1">
    <citation type="submission" date="2019-07" db="EMBL/GenBank/DDBJ databases">
        <title>Quadrisphaera sp. strain DD2A genome sequencing and assembly.</title>
        <authorList>
            <person name="Kim I."/>
        </authorList>
    </citation>
    <scope>NUCLEOTIDE SEQUENCE [LARGE SCALE GENOMIC DNA]</scope>
    <source>
        <strain evidence="6 7">DD2A</strain>
    </source>
</reference>
<evidence type="ECO:0000259" key="5">
    <source>
        <dbReference type="Pfam" id="PF00535"/>
    </source>
</evidence>
<dbReference type="EMBL" id="VKAC01000005">
    <property type="protein sequence ID" value="TXR56545.1"/>
    <property type="molecule type" value="Genomic_DNA"/>
</dbReference>
<dbReference type="SUPFAM" id="SSF53448">
    <property type="entry name" value="Nucleotide-diphospho-sugar transferases"/>
    <property type="match status" value="1"/>
</dbReference>
<comment type="caution">
    <text evidence="6">The sequence shown here is derived from an EMBL/GenBank/DDBJ whole genome shotgun (WGS) entry which is preliminary data.</text>
</comment>
<dbReference type="Proteomes" id="UP000321234">
    <property type="component" value="Unassembled WGS sequence"/>
</dbReference>
<protein>
    <submittedName>
        <fullName evidence="6">Glycosyltransferase</fullName>
    </submittedName>
</protein>
<dbReference type="Gene3D" id="3.90.550.10">
    <property type="entry name" value="Spore Coat Polysaccharide Biosynthesis Protein SpsA, Chain A"/>
    <property type="match status" value="1"/>
</dbReference>
<proteinExistence type="inferred from homology"/>
<evidence type="ECO:0000256" key="2">
    <source>
        <dbReference type="ARBA" id="ARBA00006739"/>
    </source>
</evidence>
<dbReference type="Pfam" id="PF00535">
    <property type="entry name" value="Glycos_transf_2"/>
    <property type="match status" value="1"/>
</dbReference>
<dbReference type="InterPro" id="IPR001173">
    <property type="entry name" value="Glyco_trans_2-like"/>
</dbReference>
<comment type="pathway">
    <text evidence="1">Cell wall biogenesis; cell wall polysaccharide biosynthesis.</text>
</comment>
<organism evidence="6 7">
    <name type="scientific">Quadrisphaera setariae</name>
    <dbReference type="NCBI Taxonomy" id="2593304"/>
    <lineage>
        <taxon>Bacteria</taxon>
        <taxon>Bacillati</taxon>
        <taxon>Actinomycetota</taxon>
        <taxon>Actinomycetes</taxon>
        <taxon>Kineosporiales</taxon>
        <taxon>Kineosporiaceae</taxon>
        <taxon>Quadrisphaera</taxon>
    </lineage>
</organism>
<sequence length="311" mass="33315">MVLAALTYRRTELLQTLVEALAVQAASVPEDVRLLVVDNNPGGDAREAVERLAAAGHPVHYAHEPEPGIAAGRNRALTAAAEAGDDLLVFIDDDELPSPQWLAHLLRTWHEHPGASGVVGSVVSSFDGAPEPWVAAGDFFRRRRLATGTPVHVAATNNLLVDLHLVRRLGLRFDARFGISGGSDTLFTRQLTSRGAPLVWCDEAEVTDVVPVARTTRAWVLQRALRSGNSWSRTSLVLAGPGPRSLPVRGRLLADGGVRLLGGAVRWSAGVATRSLAQRARGVRTLARGTGMVTGACGWTYLEYRRKPTAG</sequence>
<evidence type="ECO:0000256" key="3">
    <source>
        <dbReference type="ARBA" id="ARBA00022676"/>
    </source>
</evidence>
<dbReference type="CDD" id="cd00761">
    <property type="entry name" value="Glyco_tranf_GTA_type"/>
    <property type="match status" value="1"/>
</dbReference>
<dbReference type="OrthoDB" id="3180470at2"/>
<dbReference type="InterPro" id="IPR029044">
    <property type="entry name" value="Nucleotide-diphossugar_trans"/>
</dbReference>
<feature type="domain" description="Glycosyltransferase 2-like" evidence="5">
    <location>
        <begin position="7"/>
        <end position="158"/>
    </location>
</feature>
<name>A0A5C8ZER4_9ACTN</name>
<dbReference type="PANTHER" id="PTHR43179:SF12">
    <property type="entry name" value="GALACTOFURANOSYLTRANSFERASE GLFT2"/>
    <property type="match status" value="1"/>
</dbReference>
<accession>A0A5C8ZER4</accession>
<keyword evidence="4 6" id="KW-0808">Transferase</keyword>
<dbReference type="GO" id="GO:0016757">
    <property type="term" value="F:glycosyltransferase activity"/>
    <property type="evidence" value="ECO:0007669"/>
    <property type="project" value="UniProtKB-KW"/>
</dbReference>
<comment type="similarity">
    <text evidence="2">Belongs to the glycosyltransferase 2 family.</text>
</comment>
<keyword evidence="7" id="KW-1185">Reference proteome</keyword>